<keyword evidence="4 6" id="KW-0560">Oxidoreductase</keyword>
<dbReference type="PANTHER" id="PTHR12645:SF1">
    <property type="entry name" value="FAD-LINKED SULFHYDRYL OXIDASE ERV2"/>
    <property type="match status" value="1"/>
</dbReference>
<sequence>MVRARHLALMVLLAFMVLFSLSYILSSNHPANPLNRDVVGTSSGLDKSGSSSSFGEFGLSDNILHGDSIAPRLENATAKAELGRATWKFLHTMMARYPENPTEDDQTALRTFMHLFGRLYPCGQCAEHFRMMLQKYPPQTSSRNAAAGWACFVHNIVNERIHKPEFDCNTIGDFYDCGCGDEDKDQKTEGEINVELNREG</sequence>
<gene>
    <name evidence="9" type="ORF">MKZ38_003143</name>
</gene>
<evidence type="ECO:0000256" key="3">
    <source>
        <dbReference type="ARBA" id="ARBA00022827"/>
    </source>
</evidence>
<dbReference type="EMBL" id="JAKWBI020000019">
    <property type="protein sequence ID" value="KAJ2906106.1"/>
    <property type="molecule type" value="Genomic_DNA"/>
</dbReference>
<dbReference type="InterPro" id="IPR017905">
    <property type="entry name" value="ERV/ALR_sulphydryl_oxidase"/>
</dbReference>
<keyword evidence="5" id="KW-1015">Disulfide bond</keyword>
<dbReference type="InterPro" id="IPR039799">
    <property type="entry name" value="ALR/ERV"/>
</dbReference>
<comment type="catalytic activity">
    <reaction evidence="6">
        <text>2 R'C(R)SH + O2 = R'C(R)S-S(R)CR' + H2O2</text>
        <dbReference type="Rhea" id="RHEA:17357"/>
        <dbReference type="ChEBI" id="CHEBI:15379"/>
        <dbReference type="ChEBI" id="CHEBI:16240"/>
        <dbReference type="ChEBI" id="CHEBI:16520"/>
        <dbReference type="ChEBI" id="CHEBI:17412"/>
        <dbReference type="EC" id="1.8.3.2"/>
    </reaction>
</comment>
<evidence type="ECO:0000259" key="8">
    <source>
        <dbReference type="PROSITE" id="PS51324"/>
    </source>
</evidence>
<dbReference type="SUPFAM" id="SSF69000">
    <property type="entry name" value="FAD-dependent thiol oxidase"/>
    <property type="match status" value="1"/>
</dbReference>
<dbReference type="PROSITE" id="PS51324">
    <property type="entry name" value="ERV_ALR"/>
    <property type="match status" value="1"/>
</dbReference>
<dbReference type="GO" id="GO:0016971">
    <property type="term" value="F:flavin-dependent sulfhydryl oxidase activity"/>
    <property type="evidence" value="ECO:0007669"/>
    <property type="project" value="InterPro"/>
</dbReference>
<evidence type="ECO:0000256" key="4">
    <source>
        <dbReference type="ARBA" id="ARBA00023002"/>
    </source>
</evidence>
<keyword evidence="3 6" id="KW-0274">FAD</keyword>
<organism evidence="9 10">
    <name type="scientific">Zalerion maritima</name>
    <dbReference type="NCBI Taxonomy" id="339359"/>
    <lineage>
        <taxon>Eukaryota</taxon>
        <taxon>Fungi</taxon>
        <taxon>Dikarya</taxon>
        <taxon>Ascomycota</taxon>
        <taxon>Pezizomycotina</taxon>
        <taxon>Sordariomycetes</taxon>
        <taxon>Lulworthiomycetidae</taxon>
        <taxon>Lulworthiales</taxon>
        <taxon>Lulworthiaceae</taxon>
        <taxon>Zalerion</taxon>
    </lineage>
</organism>
<proteinExistence type="predicted"/>
<keyword evidence="2 6" id="KW-0285">Flavoprotein</keyword>
<keyword evidence="7" id="KW-0732">Signal</keyword>
<protein>
    <recommendedName>
        <fullName evidence="6">Sulfhydryl oxidase</fullName>
        <ecNumber evidence="6">1.8.3.2</ecNumber>
    </recommendedName>
</protein>
<dbReference type="AlphaFoldDB" id="A0AAD5WWP8"/>
<feature type="domain" description="ERV/ALR sulfhydryl oxidase" evidence="8">
    <location>
        <begin position="75"/>
        <end position="175"/>
    </location>
</feature>
<dbReference type="EC" id="1.8.3.2" evidence="6"/>
<dbReference type="Gene3D" id="1.20.120.310">
    <property type="entry name" value="ERV/ALR sulfhydryl oxidase domain"/>
    <property type="match status" value="1"/>
</dbReference>
<feature type="signal peptide" evidence="7">
    <location>
        <begin position="1"/>
        <end position="22"/>
    </location>
</feature>
<dbReference type="GO" id="GO:0005739">
    <property type="term" value="C:mitochondrion"/>
    <property type="evidence" value="ECO:0007669"/>
    <property type="project" value="TreeGrafter"/>
</dbReference>
<dbReference type="Proteomes" id="UP001201980">
    <property type="component" value="Unassembled WGS sequence"/>
</dbReference>
<evidence type="ECO:0000256" key="6">
    <source>
        <dbReference type="RuleBase" id="RU371123"/>
    </source>
</evidence>
<evidence type="ECO:0000256" key="2">
    <source>
        <dbReference type="ARBA" id="ARBA00022630"/>
    </source>
</evidence>
<evidence type="ECO:0000313" key="10">
    <source>
        <dbReference type="Proteomes" id="UP001201980"/>
    </source>
</evidence>
<evidence type="ECO:0000256" key="7">
    <source>
        <dbReference type="SAM" id="SignalP"/>
    </source>
</evidence>
<dbReference type="FunFam" id="1.20.120.310:FF:000002">
    <property type="entry name" value="Sulfhydryl oxidase"/>
    <property type="match status" value="1"/>
</dbReference>
<evidence type="ECO:0000256" key="5">
    <source>
        <dbReference type="ARBA" id="ARBA00023157"/>
    </source>
</evidence>
<evidence type="ECO:0000313" key="9">
    <source>
        <dbReference type="EMBL" id="KAJ2906106.1"/>
    </source>
</evidence>
<keyword evidence="10" id="KW-1185">Reference proteome</keyword>
<dbReference type="Pfam" id="PF04777">
    <property type="entry name" value="Evr1_Alr"/>
    <property type="match status" value="1"/>
</dbReference>
<dbReference type="GO" id="GO:0050660">
    <property type="term" value="F:flavin adenine dinucleotide binding"/>
    <property type="evidence" value="ECO:0007669"/>
    <property type="project" value="TreeGrafter"/>
</dbReference>
<dbReference type="InterPro" id="IPR036774">
    <property type="entry name" value="ERV/ALR_sulphydryl_oxid_sf"/>
</dbReference>
<name>A0AAD5WWP8_9PEZI</name>
<comment type="caution">
    <text evidence="9">The sequence shown here is derived from an EMBL/GenBank/DDBJ whole genome shotgun (WGS) entry which is preliminary data.</text>
</comment>
<reference evidence="9" key="1">
    <citation type="submission" date="2022-07" db="EMBL/GenBank/DDBJ databases">
        <title>Draft genome sequence of Zalerion maritima ATCC 34329, a (micro)plastics degrading marine fungus.</title>
        <authorList>
            <person name="Paco A."/>
            <person name="Goncalves M.F.M."/>
            <person name="Rocha-Santos T.A.P."/>
            <person name="Alves A."/>
        </authorList>
    </citation>
    <scope>NUCLEOTIDE SEQUENCE</scope>
    <source>
        <strain evidence="9">ATCC 34329</strain>
    </source>
</reference>
<feature type="chain" id="PRO_5042257894" description="Sulfhydryl oxidase" evidence="7">
    <location>
        <begin position="23"/>
        <end position="200"/>
    </location>
</feature>
<comment type="cofactor">
    <cofactor evidence="1 6">
        <name>FAD</name>
        <dbReference type="ChEBI" id="CHEBI:57692"/>
    </cofactor>
</comment>
<evidence type="ECO:0000256" key="1">
    <source>
        <dbReference type="ARBA" id="ARBA00001974"/>
    </source>
</evidence>
<dbReference type="PANTHER" id="PTHR12645">
    <property type="entry name" value="ALR/ERV"/>
    <property type="match status" value="1"/>
</dbReference>
<accession>A0AAD5WWP8</accession>